<keyword evidence="1" id="KW-0812">Transmembrane</keyword>
<organism evidence="2 3">
    <name type="scientific">Rhizobium azibense</name>
    <dbReference type="NCBI Taxonomy" id="1136135"/>
    <lineage>
        <taxon>Bacteria</taxon>
        <taxon>Pseudomonadati</taxon>
        <taxon>Pseudomonadota</taxon>
        <taxon>Alphaproteobacteria</taxon>
        <taxon>Hyphomicrobiales</taxon>
        <taxon>Rhizobiaceae</taxon>
        <taxon>Rhizobium/Agrobacterium group</taxon>
        <taxon>Rhizobium</taxon>
    </lineage>
</organism>
<dbReference type="Proteomes" id="UP000295507">
    <property type="component" value="Unassembled WGS sequence"/>
</dbReference>
<keyword evidence="1" id="KW-1133">Transmembrane helix</keyword>
<protein>
    <submittedName>
        <fullName evidence="2">Uncharacterized protein</fullName>
    </submittedName>
</protein>
<sequence length="38" mass="3920">MILSASAVLIAIQIILPTLADAMVGSVLVALVWLATKI</sequence>
<accession>A0A4R3RR55</accession>
<proteinExistence type="predicted"/>
<evidence type="ECO:0000256" key="1">
    <source>
        <dbReference type="SAM" id="Phobius"/>
    </source>
</evidence>
<dbReference type="AlphaFoldDB" id="A0A4R3RR55"/>
<reference evidence="2 3" key="1">
    <citation type="submission" date="2019-03" db="EMBL/GenBank/DDBJ databases">
        <title>Genomic Encyclopedia of Type Strains, Phase IV (KMG-V): Genome sequencing to study the core and pangenomes of soil and plant-associated prokaryotes.</title>
        <authorList>
            <person name="Whitman W."/>
        </authorList>
    </citation>
    <scope>NUCLEOTIDE SEQUENCE [LARGE SCALE GENOMIC DNA]</scope>
    <source>
        <strain evidence="2 3">IE4868</strain>
    </source>
</reference>
<evidence type="ECO:0000313" key="3">
    <source>
        <dbReference type="Proteomes" id="UP000295507"/>
    </source>
</evidence>
<gene>
    <name evidence="2" type="ORF">EV129_11349</name>
</gene>
<evidence type="ECO:0000313" key="2">
    <source>
        <dbReference type="EMBL" id="TCU34066.1"/>
    </source>
</evidence>
<feature type="transmembrane region" description="Helical" evidence="1">
    <location>
        <begin position="6"/>
        <end position="35"/>
    </location>
</feature>
<dbReference type="EMBL" id="SMBK01000013">
    <property type="protein sequence ID" value="TCU34066.1"/>
    <property type="molecule type" value="Genomic_DNA"/>
</dbReference>
<comment type="caution">
    <text evidence="2">The sequence shown here is derived from an EMBL/GenBank/DDBJ whole genome shotgun (WGS) entry which is preliminary data.</text>
</comment>
<name>A0A4R3RR55_9HYPH</name>
<keyword evidence="1" id="KW-0472">Membrane</keyword>